<comment type="caution">
    <text evidence="4">The sequence shown here is derived from an EMBL/GenBank/DDBJ whole genome shotgun (WGS) entry which is preliminary data.</text>
</comment>
<dbReference type="STRING" id="1509407.A0A0L1IPC3"/>
<dbReference type="PANTHER" id="PTHR48027">
    <property type="entry name" value="HETEROGENEOUS NUCLEAR RIBONUCLEOPROTEIN 87F-RELATED"/>
    <property type="match status" value="1"/>
</dbReference>
<dbReference type="SUPFAM" id="SSF54928">
    <property type="entry name" value="RNA-binding domain, RBD"/>
    <property type="match status" value="1"/>
</dbReference>
<evidence type="ECO:0000256" key="1">
    <source>
        <dbReference type="ARBA" id="ARBA00022884"/>
    </source>
</evidence>
<dbReference type="InterPro" id="IPR012677">
    <property type="entry name" value="Nucleotide-bd_a/b_plait_sf"/>
</dbReference>
<evidence type="ECO:0000259" key="3">
    <source>
        <dbReference type="PROSITE" id="PS50102"/>
    </source>
</evidence>
<gene>
    <name evidence="4" type="ORF">ANOM_009904</name>
</gene>
<keyword evidence="5" id="KW-1185">Reference proteome</keyword>
<dbReference type="OrthoDB" id="439808at2759"/>
<keyword evidence="1 2" id="KW-0694">RNA-binding</keyword>
<reference evidence="4 5" key="1">
    <citation type="submission" date="2014-06" db="EMBL/GenBank/DDBJ databases">
        <title>The Genome of the Aflatoxigenic Filamentous Fungus Aspergillus nomius.</title>
        <authorList>
            <person name="Moore M.G."/>
            <person name="Shannon B.M."/>
            <person name="Brian M.M."/>
        </authorList>
    </citation>
    <scope>NUCLEOTIDE SEQUENCE [LARGE SCALE GENOMIC DNA]</scope>
    <source>
        <strain evidence="4 5">NRRL 13137</strain>
    </source>
</reference>
<dbReference type="CDD" id="cd21608">
    <property type="entry name" value="RRM2_NsCP33_like"/>
    <property type="match status" value="1"/>
</dbReference>
<dbReference type="GeneID" id="26811708"/>
<evidence type="ECO:0000313" key="5">
    <source>
        <dbReference type="Proteomes" id="UP000037505"/>
    </source>
</evidence>
<dbReference type="EMBL" id="JNOM01000453">
    <property type="protein sequence ID" value="KNG81396.1"/>
    <property type="molecule type" value="Genomic_DNA"/>
</dbReference>
<dbReference type="InterPro" id="IPR000504">
    <property type="entry name" value="RRM_dom"/>
</dbReference>
<dbReference type="GO" id="GO:0003723">
    <property type="term" value="F:RNA binding"/>
    <property type="evidence" value="ECO:0007669"/>
    <property type="project" value="UniProtKB-UniRule"/>
</dbReference>
<feature type="domain" description="RRM" evidence="3">
    <location>
        <begin position="3"/>
        <end position="81"/>
    </location>
</feature>
<dbReference type="RefSeq" id="XP_015402319.1">
    <property type="nucleotide sequence ID" value="XM_015555160.1"/>
</dbReference>
<sequence>MSTKLFVGNLAWNTTDEVLRSVFEQYGTVEECMVVKDRETQRSRGFAFVTYSSAEEAQTAMNGLNEEEVDGRRIRVDSASATGRH</sequence>
<dbReference type="AlphaFoldDB" id="A0A0L1IPC3"/>
<dbReference type="SMART" id="SM00360">
    <property type="entry name" value="RRM"/>
    <property type="match status" value="1"/>
</dbReference>
<evidence type="ECO:0000313" key="4">
    <source>
        <dbReference type="EMBL" id="KNG81396.1"/>
    </source>
</evidence>
<dbReference type="Proteomes" id="UP000037505">
    <property type="component" value="Unassembled WGS sequence"/>
</dbReference>
<dbReference type="Pfam" id="PF00076">
    <property type="entry name" value="RRM_1"/>
    <property type="match status" value="1"/>
</dbReference>
<accession>A0A0L1IPC3</accession>
<proteinExistence type="predicted"/>
<organism evidence="4 5">
    <name type="scientific">Aspergillus nomiae NRRL (strain ATCC 15546 / NRRL 13137 / CBS 260.88 / M93)</name>
    <dbReference type="NCBI Taxonomy" id="1509407"/>
    <lineage>
        <taxon>Eukaryota</taxon>
        <taxon>Fungi</taxon>
        <taxon>Dikarya</taxon>
        <taxon>Ascomycota</taxon>
        <taxon>Pezizomycotina</taxon>
        <taxon>Eurotiomycetes</taxon>
        <taxon>Eurotiomycetidae</taxon>
        <taxon>Eurotiales</taxon>
        <taxon>Aspergillaceae</taxon>
        <taxon>Aspergillus</taxon>
        <taxon>Aspergillus subgen. Circumdati</taxon>
    </lineage>
</organism>
<dbReference type="PROSITE" id="PS50102">
    <property type="entry name" value="RRM"/>
    <property type="match status" value="1"/>
</dbReference>
<protein>
    <submittedName>
        <fullName evidence="4">Glycine-rich RNA-binding protein</fullName>
    </submittedName>
</protein>
<dbReference type="Gene3D" id="3.30.70.330">
    <property type="match status" value="1"/>
</dbReference>
<name>A0A0L1IPC3_ASPN3</name>
<evidence type="ECO:0000256" key="2">
    <source>
        <dbReference type="PROSITE-ProRule" id="PRU00176"/>
    </source>
</evidence>
<dbReference type="InterPro" id="IPR052462">
    <property type="entry name" value="SLIRP/GR-RBP-like"/>
</dbReference>
<dbReference type="InterPro" id="IPR035979">
    <property type="entry name" value="RBD_domain_sf"/>
</dbReference>
<dbReference type="InterPro" id="IPR048289">
    <property type="entry name" value="RRM2_NsCP33-like"/>
</dbReference>